<keyword evidence="2" id="KW-1185">Reference proteome</keyword>
<name>A0ACC3SLM7_9PEZI</name>
<evidence type="ECO:0000313" key="1">
    <source>
        <dbReference type="EMBL" id="KAK8217526.1"/>
    </source>
</evidence>
<sequence>MVLIYHKGMSAREELLDRIEADREELIKFLQTFVQAPSPNPPGNTVAAAEVISKFLSKHGLKSETVAPKDDLPNIVSIVQGASTAGPRLVMNGHIDVFPVTDGNDWDHGPWSGDIVNGRIYGRGVVDMKAGTAATVAAFAYVASRREELRGTLVLQAVSDEETGGRWGSRYLLEQDERKDLWRGDCVLNSEPSGLQSIRFGEKGTLRMTFTVRTPGAHGAYLHLSEGAIRVAARLITRLLVIEQIDDFELDPALRSYLKRDKVRHTIDEIMGEGAGANIIRPTVNIGVIRGGSKVNMIPSLCEFETDIRLPIGLTAEAILARIDGILGDFPEASYSVQKAASNPPNSCAPDHPLGRAIADSAEDVLNRRPVAIPSMGATDCKFWRYLGVPAYSFGLSPDGMASKNESVSLDDYISLVKVHALAALDYMTNKRG</sequence>
<proteinExistence type="predicted"/>
<protein>
    <submittedName>
        <fullName evidence="1">Uncharacterized protein</fullName>
    </submittedName>
</protein>
<reference evidence="1" key="1">
    <citation type="submission" date="2024-02" db="EMBL/GenBank/DDBJ databases">
        <title>Metagenome Assembled Genome of Zalaria obscura JY119.</title>
        <authorList>
            <person name="Vighnesh L."/>
            <person name="Jagadeeshwari U."/>
            <person name="Venkata Ramana C."/>
            <person name="Sasikala C."/>
        </authorList>
    </citation>
    <scope>NUCLEOTIDE SEQUENCE</scope>
    <source>
        <strain evidence="1">JY119</strain>
    </source>
</reference>
<comment type="caution">
    <text evidence="1">The sequence shown here is derived from an EMBL/GenBank/DDBJ whole genome shotgun (WGS) entry which is preliminary data.</text>
</comment>
<organism evidence="1 2">
    <name type="scientific">Zalaria obscura</name>
    <dbReference type="NCBI Taxonomy" id="2024903"/>
    <lineage>
        <taxon>Eukaryota</taxon>
        <taxon>Fungi</taxon>
        <taxon>Dikarya</taxon>
        <taxon>Ascomycota</taxon>
        <taxon>Pezizomycotina</taxon>
        <taxon>Dothideomycetes</taxon>
        <taxon>Dothideomycetidae</taxon>
        <taxon>Dothideales</taxon>
        <taxon>Zalariaceae</taxon>
        <taxon>Zalaria</taxon>
    </lineage>
</organism>
<evidence type="ECO:0000313" key="2">
    <source>
        <dbReference type="Proteomes" id="UP001320706"/>
    </source>
</evidence>
<dbReference type="EMBL" id="JAMKPW020000005">
    <property type="protein sequence ID" value="KAK8217526.1"/>
    <property type="molecule type" value="Genomic_DNA"/>
</dbReference>
<gene>
    <name evidence="1" type="ORF">M8818_001284</name>
</gene>
<dbReference type="Proteomes" id="UP001320706">
    <property type="component" value="Unassembled WGS sequence"/>
</dbReference>
<accession>A0ACC3SLM7</accession>